<gene>
    <name evidence="2" type="ORF">C7389_103214</name>
</gene>
<dbReference type="EMBL" id="SNVV01000003">
    <property type="protein sequence ID" value="TDN55876.1"/>
    <property type="molecule type" value="Genomic_DNA"/>
</dbReference>
<feature type="domain" description="Glycosyltransferase subfamily 4-like N-terminal" evidence="1">
    <location>
        <begin position="20"/>
        <end position="180"/>
    </location>
</feature>
<sequence length="397" mass="43451">MERPRLSIAVVTETYSPELNGVALTVERTVHYLRGRGHKVDLVRPRQAGEVAEEGTLLVRGFPLPRYPGLQFGMPAVFRLLRRWRKARPDVVHIVTEGPLGWAALFAARQLGVPVTSDYRTHFQKYSGYYRLGRLADVISAALRTFHNRCDLTFVPTRMLAAEMAAQGYRNLAIVGRGVDGELFSPTRRSAGLRAQWGLGERQLAVLHVGRLAPEKNPALVREAFHAIRRERPDARLIWVGDGPLRPELERDAPGEIFAGVQRGEALAQHYASADLFLFPSLSETFGNVVVEAMASALPIVAFDIGATHEHLADRLSARVLPPPGGDTRAAAALAESAFIGAARVLAVQDRERRLLADAARSAARQLAWPVILGEFEARLVACAAGVGHYRHAAGLA</sequence>
<dbReference type="AlphaFoldDB" id="A0A4R6ECI6"/>
<dbReference type="PANTHER" id="PTHR45947">
    <property type="entry name" value="SULFOQUINOVOSYL TRANSFERASE SQD2"/>
    <property type="match status" value="1"/>
</dbReference>
<proteinExistence type="predicted"/>
<name>A0A4R6ECI6_9RHOO</name>
<evidence type="ECO:0000313" key="2">
    <source>
        <dbReference type="EMBL" id="TDN55876.1"/>
    </source>
</evidence>
<dbReference type="GO" id="GO:0016757">
    <property type="term" value="F:glycosyltransferase activity"/>
    <property type="evidence" value="ECO:0007669"/>
    <property type="project" value="UniProtKB-ARBA"/>
</dbReference>
<dbReference type="InterPro" id="IPR028098">
    <property type="entry name" value="Glyco_trans_4-like_N"/>
</dbReference>
<dbReference type="SUPFAM" id="SSF53756">
    <property type="entry name" value="UDP-Glycosyltransferase/glycogen phosphorylase"/>
    <property type="match status" value="1"/>
</dbReference>
<dbReference type="Proteomes" id="UP000295129">
    <property type="component" value="Unassembled WGS sequence"/>
</dbReference>
<dbReference type="InterPro" id="IPR050194">
    <property type="entry name" value="Glycosyltransferase_grp1"/>
</dbReference>
<evidence type="ECO:0000313" key="3">
    <source>
        <dbReference type="Proteomes" id="UP000295129"/>
    </source>
</evidence>
<accession>A0A4R6ECI6</accession>
<organism evidence="2 3">
    <name type="scientific">Azoarcus indigens</name>
    <dbReference type="NCBI Taxonomy" id="29545"/>
    <lineage>
        <taxon>Bacteria</taxon>
        <taxon>Pseudomonadati</taxon>
        <taxon>Pseudomonadota</taxon>
        <taxon>Betaproteobacteria</taxon>
        <taxon>Rhodocyclales</taxon>
        <taxon>Zoogloeaceae</taxon>
        <taxon>Azoarcus</taxon>
    </lineage>
</organism>
<evidence type="ECO:0000259" key="1">
    <source>
        <dbReference type="Pfam" id="PF13439"/>
    </source>
</evidence>
<dbReference type="OrthoDB" id="8779556at2"/>
<dbReference type="Pfam" id="PF13692">
    <property type="entry name" value="Glyco_trans_1_4"/>
    <property type="match status" value="1"/>
</dbReference>
<keyword evidence="3" id="KW-1185">Reference proteome</keyword>
<dbReference type="RefSeq" id="WP_133589152.1">
    <property type="nucleotide sequence ID" value="NZ_SNVV01000003.1"/>
</dbReference>
<protein>
    <submittedName>
        <fullName evidence="2">Glycosyltransferase involved in cell wall biosynthesis</fullName>
    </submittedName>
</protein>
<dbReference type="CDD" id="cd03814">
    <property type="entry name" value="GT4-like"/>
    <property type="match status" value="1"/>
</dbReference>
<keyword evidence="2" id="KW-0808">Transferase</keyword>
<dbReference type="PANTHER" id="PTHR45947:SF3">
    <property type="entry name" value="SULFOQUINOVOSYL TRANSFERASE SQD2"/>
    <property type="match status" value="1"/>
</dbReference>
<comment type="caution">
    <text evidence="2">The sequence shown here is derived from an EMBL/GenBank/DDBJ whole genome shotgun (WGS) entry which is preliminary data.</text>
</comment>
<dbReference type="Gene3D" id="3.40.50.2000">
    <property type="entry name" value="Glycogen Phosphorylase B"/>
    <property type="match status" value="2"/>
</dbReference>
<dbReference type="Pfam" id="PF13439">
    <property type="entry name" value="Glyco_transf_4"/>
    <property type="match status" value="1"/>
</dbReference>
<reference evidence="2 3" key="1">
    <citation type="submission" date="2019-03" db="EMBL/GenBank/DDBJ databases">
        <title>Genomic Encyclopedia of Type Strains, Phase IV (KMG-IV): sequencing the most valuable type-strain genomes for metagenomic binning, comparative biology and taxonomic classification.</title>
        <authorList>
            <person name="Goeker M."/>
        </authorList>
    </citation>
    <scope>NUCLEOTIDE SEQUENCE [LARGE SCALE GENOMIC DNA]</scope>
    <source>
        <strain evidence="2 3">DSM 12121</strain>
    </source>
</reference>